<dbReference type="RefSeq" id="WP_072659190.1">
    <property type="nucleotide sequence ID" value="NZ_BDFD01000005.1"/>
</dbReference>
<dbReference type="Proteomes" id="UP000231632">
    <property type="component" value="Unassembled WGS sequence"/>
</dbReference>
<organism evidence="1 2">
    <name type="scientific">Mariprofundus micogutta</name>
    <dbReference type="NCBI Taxonomy" id="1921010"/>
    <lineage>
        <taxon>Bacteria</taxon>
        <taxon>Pseudomonadati</taxon>
        <taxon>Pseudomonadota</taxon>
        <taxon>Candidatius Mariprofundia</taxon>
        <taxon>Mariprofundales</taxon>
        <taxon>Mariprofundaceae</taxon>
        <taxon>Mariprofundus</taxon>
    </lineage>
</organism>
<accession>A0A1L8CLT2</accession>
<dbReference type="AlphaFoldDB" id="A0A1L8CLT2"/>
<sequence length="133" mass="14756">MENSSGLTLETRLQAILEETRLQHKMHSLLLADKNGWPVSHAGKIAHAGMAAIAPELIRVGEHAVRLGEYNSITCVALVLEDSHLMVIKDIEINGEPFVLVMDTPSVPKGMRKLLHSLRDRIALVMDMDREQA</sequence>
<dbReference type="STRING" id="1921010.MMIC_P0819"/>
<protein>
    <recommendedName>
        <fullName evidence="3">Roadblock/LAMTOR2 domain-containing protein</fullName>
    </recommendedName>
</protein>
<reference evidence="1 2" key="1">
    <citation type="journal article" date="2017" name="Arch. Microbiol.">
        <title>Mariprofundus micogutta sp. nov., a novel iron-oxidizing zetaproteobacterium isolated from a deep-sea hydrothermal field at the Bayonnaise knoll of the Izu-Ogasawara arc, and a description of Mariprofundales ord. nov. and Zetaproteobacteria classis nov.</title>
        <authorList>
            <person name="Makita H."/>
            <person name="Tanaka E."/>
            <person name="Mitsunobu S."/>
            <person name="Miyazaki M."/>
            <person name="Nunoura T."/>
            <person name="Uematsu K."/>
            <person name="Takaki Y."/>
            <person name="Nishi S."/>
            <person name="Shimamura S."/>
            <person name="Takai K."/>
        </authorList>
    </citation>
    <scope>NUCLEOTIDE SEQUENCE [LARGE SCALE GENOMIC DNA]</scope>
    <source>
        <strain evidence="1 2">ET2</strain>
    </source>
</reference>
<keyword evidence="2" id="KW-1185">Reference proteome</keyword>
<comment type="caution">
    <text evidence="1">The sequence shown here is derived from an EMBL/GenBank/DDBJ whole genome shotgun (WGS) entry which is preliminary data.</text>
</comment>
<gene>
    <name evidence="1" type="ORF">MMIC_P0819</name>
</gene>
<dbReference type="EMBL" id="BDFD01000005">
    <property type="protein sequence ID" value="GAV19861.1"/>
    <property type="molecule type" value="Genomic_DNA"/>
</dbReference>
<evidence type="ECO:0000313" key="2">
    <source>
        <dbReference type="Proteomes" id="UP000231632"/>
    </source>
</evidence>
<evidence type="ECO:0008006" key="3">
    <source>
        <dbReference type="Google" id="ProtNLM"/>
    </source>
</evidence>
<dbReference type="OrthoDB" id="5298086at2"/>
<name>A0A1L8CLT2_9PROT</name>
<evidence type="ECO:0000313" key="1">
    <source>
        <dbReference type="EMBL" id="GAV19861.1"/>
    </source>
</evidence>
<proteinExistence type="predicted"/>